<dbReference type="Proteomes" id="UP000004995">
    <property type="component" value="Unassembled WGS sequence"/>
</dbReference>
<dbReference type="Gramene" id="KQL01313">
    <property type="protein sequence ID" value="KQL01313"/>
    <property type="gene ID" value="SETIT_015795mg"/>
</dbReference>
<sequence length="78" mass="9001">MKLVHRLRLKLHHLDTKEITGTPKRSTICKRCKQLGHMDKTCNEYVHPKRKRGKKNVTVVPSCVAEPPQEQPSYADPL</sequence>
<reference evidence="2" key="1">
    <citation type="journal article" date="2012" name="Nat. Biotechnol.">
        <title>Reference genome sequence of the model plant Setaria.</title>
        <authorList>
            <person name="Bennetzen J.L."/>
            <person name="Schmutz J."/>
            <person name="Wang H."/>
            <person name="Percifield R."/>
            <person name="Hawkins J."/>
            <person name="Pontaroli A.C."/>
            <person name="Estep M."/>
            <person name="Feng L."/>
            <person name="Vaughn J.N."/>
            <person name="Grimwood J."/>
            <person name="Jenkins J."/>
            <person name="Barry K."/>
            <person name="Lindquist E."/>
            <person name="Hellsten U."/>
            <person name="Deshpande S."/>
            <person name="Wang X."/>
            <person name="Wu X."/>
            <person name="Mitros T."/>
            <person name="Triplett J."/>
            <person name="Yang X."/>
            <person name="Ye C.Y."/>
            <person name="Mauro-Herrera M."/>
            <person name="Wang L."/>
            <person name="Li P."/>
            <person name="Sharma M."/>
            <person name="Sharma R."/>
            <person name="Ronald P.C."/>
            <person name="Panaud O."/>
            <person name="Kellogg E.A."/>
            <person name="Brutnell T.P."/>
            <person name="Doust A.N."/>
            <person name="Tuskan G.A."/>
            <person name="Rokhsar D."/>
            <person name="Devos K.M."/>
        </authorList>
    </citation>
    <scope>NUCLEOTIDE SEQUENCE [LARGE SCALE GENOMIC DNA]</scope>
    <source>
        <strain evidence="2">cv. Yugu1</strain>
    </source>
</reference>
<dbReference type="InterPro" id="IPR036875">
    <property type="entry name" value="Znf_CCHC_sf"/>
</dbReference>
<evidence type="ECO:0000313" key="2">
    <source>
        <dbReference type="Proteomes" id="UP000004995"/>
    </source>
</evidence>
<dbReference type="GO" id="GO:0003676">
    <property type="term" value="F:nucleic acid binding"/>
    <property type="evidence" value="ECO:0007669"/>
    <property type="project" value="InterPro"/>
</dbReference>
<proteinExistence type="predicted"/>
<dbReference type="EnsemblPlants" id="KQL01313">
    <property type="protein sequence ID" value="KQL01313"/>
    <property type="gene ID" value="SETIT_015795mg"/>
</dbReference>
<dbReference type="EMBL" id="AGNK02003685">
    <property type="status" value="NOT_ANNOTATED_CDS"/>
    <property type="molecule type" value="Genomic_DNA"/>
</dbReference>
<accession>K3YNF4</accession>
<dbReference type="InParanoid" id="K3YNF4"/>
<dbReference type="SUPFAM" id="SSF57756">
    <property type="entry name" value="Retrovirus zinc finger-like domains"/>
    <property type="match status" value="1"/>
</dbReference>
<evidence type="ECO:0008006" key="3">
    <source>
        <dbReference type="Google" id="ProtNLM"/>
    </source>
</evidence>
<dbReference type="eggNOG" id="ENOG502R4V0">
    <property type="taxonomic scope" value="Eukaryota"/>
</dbReference>
<name>K3YNF4_SETIT</name>
<evidence type="ECO:0000313" key="1">
    <source>
        <dbReference type="EnsemblPlants" id="KQL01313"/>
    </source>
</evidence>
<dbReference type="GO" id="GO:0008270">
    <property type="term" value="F:zinc ion binding"/>
    <property type="evidence" value="ECO:0007669"/>
    <property type="project" value="InterPro"/>
</dbReference>
<keyword evidence="2" id="KW-1185">Reference proteome</keyword>
<reference evidence="1" key="2">
    <citation type="submission" date="2018-08" db="UniProtKB">
        <authorList>
            <consortium name="EnsemblPlants"/>
        </authorList>
    </citation>
    <scope>IDENTIFICATION</scope>
    <source>
        <strain evidence="1">Yugu1</strain>
    </source>
</reference>
<protein>
    <recommendedName>
        <fullName evidence="3">CCHC-type domain-containing protein</fullName>
    </recommendedName>
</protein>
<dbReference type="AlphaFoldDB" id="K3YNF4"/>
<dbReference type="HOGENOM" id="CLU_2626655_0_0_1"/>
<organism evidence="1 2">
    <name type="scientific">Setaria italica</name>
    <name type="common">Foxtail millet</name>
    <name type="synonym">Panicum italicum</name>
    <dbReference type="NCBI Taxonomy" id="4555"/>
    <lineage>
        <taxon>Eukaryota</taxon>
        <taxon>Viridiplantae</taxon>
        <taxon>Streptophyta</taxon>
        <taxon>Embryophyta</taxon>
        <taxon>Tracheophyta</taxon>
        <taxon>Spermatophyta</taxon>
        <taxon>Magnoliopsida</taxon>
        <taxon>Liliopsida</taxon>
        <taxon>Poales</taxon>
        <taxon>Poaceae</taxon>
        <taxon>PACMAD clade</taxon>
        <taxon>Panicoideae</taxon>
        <taxon>Panicodae</taxon>
        <taxon>Paniceae</taxon>
        <taxon>Cenchrinae</taxon>
        <taxon>Setaria</taxon>
    </lineage>
</organism>